<sequence>MPGKSRIKKPRLEPKPDFETGLNYWADIPADNNGVLGGFGNGTLPRVDALSSRMFILSLVPRLALVPSSLKTLPTNSPSTSSIRTRALDVGAGIGRVTGSVLIHLLDTVEILEPAPHFLDQAVVDSAKWKGLGGVEVDKKMPKKAARFWRGGLAGFDPASPAASADELTRKGFWDDEQNERPEGLKYDVIWCQWCLGHLSTEDLIVFFKAAKAALLPKETYAVIVVKENICPDLEEDGMKGSTVFDDEDSSLTRSDKAWRYAFAQAGLELVRMEVQQGFPDELFPVHMYALR</sequence>
<evidence type="ECO:0000256" key="1">
    <source>
        <dbReference type="ARBA" id="ARBA00009059"/>
    </source>
</evidence>
<evidence type="ECO:0000256" key="8">
    <source>
        <dbReference type="ARBA" id="ARBA00047306"/>
    </source>
</evidence>
<proteinExistence type="inferred from homology"/>
<dbReference type="GO" id="GO:0005737">
    <property type="term" value="C:cytoplasm"/>
    <property type="evidence" value="ECO:0007669"/>
    <property type="project" value="TreeGrafter"/>
</dbReference>
<evidence type="ECO:0000256" key="5">
    <source>
        <dbReference type="ARBA" id="ARBA00039112"/>
    </source>
</evidence>
<keyword evidence="2 12" id="KW-0489">Methyltransferase</keyword>
<dbReference type="PANTHER" id="PTHR12753">
    <property type="entry name" value="AD-003 - RELATED"/>
    <property type="match status" value="1"/>
</dbReference>
<feature type="binding site" evidence="11">
    <location>
        <position position="193"/>
    </location>
    <ligand>
        <name>S-adenosyl-L-methionine</name>
        <dbReference type="ChEBI" id="CHEBI:59789"/>
    </ligand>
</feature>
<feature type="binding site" evidence="11">
    <location>
        <position position="96"/>
    </location>
    <ligand>
        <name>S-adenosyl-L-methionine</name>
        <dbReference type="ChEBI" id="CHEBI:59789"/>
    </ligand>
</feature>
<dbReference type="AlphaFoldDB" id="A0A0F7SVV7"/>
<evidence type="ECO:0000256" key="7">
    <source>
        <dbReference type="ARBA" id="ARBA00043129"/>
    </source>
</evidence>
<evidence type="ECO:0000256" key="11">
    <source>
        <dbReference type="PIRSR" id="PIRSR016958-1"/>
    </source>
</evidence>
<dbReference type="InterPro" id="IPR029063">
    <property type="entry name" value="SAM-dependent_MTases_sf"/>
</dbReference>
<organism evidence="12">
    <name type="scientific">Phaffia rhodozyma</name>
    <name type="common">Yeast</name>
    <name type="synonym">Xanthophyllomyces dendrorhous</name>
    <dbReference type="NCBI Taxonomy" id="264483"/>
    <lineage>
        <taxon>Eukaryota</taxon>
        <taxon>Fungi</taxon>
        <taxon>Dikarya</taxon>
        <taxon>Basidiomycota</taxon>
        <taxon>Agaricomycotina</taxon>
        <taxon>Tremellomycetes</taxon>
        <taxon>Cystofilobasidiales</taxon>
        <taxon>Mrakiaceae</taxon>
        <taxon>Phaffia</taxon>
    </lineage>
</organism>
<dbReference type="PANTHER" id="PTHR12753:SF0">
    <property type="entry name" value="ALPHA N-TERMINAL PROTEIN METHYLTRANSFERASE 1"/>
    <property type="match status" value="1"/>
</dbReference>
<comment type="catalytic activity">
    <reaction evidence="8">
        <text>N-terminal L-seryl-L-prolyl-L-lysyl-[protein] + 3 S-adenosyl-L-methionine = N-terminal N,N,N-trimethyl-L-seryl-L-prolyl-L-lysyl-[protein] + 3 S-adenosyl-L-homocysteine + 3 H(+)</text>
        <dbReference type="Rhea" id="RHEA:54724"/>
        <dbReference type="Rhea" id="RHEA-COMP:13789"/>
        <dbReference type="Rhea" id="RHEA-COMP:13973"/>
        <dbReference type="ChEBI" id="CHEBI:15378"/>
        <dbReference type="ChEBI" id="CHEBI:57856"/>
        <dbReference type="ChEBI" id="CHEBI:59789"/>
        <dbReference type="ChEBI" id="CHEBI:138061"/>
        <dbReference type="ChEBI" id="CHEBI:138317"/>
        <dbReference type="EC" id="2.1.1.244"/>
    </reaction>
</comment>
<evidence type="ECO:0000256" key="4">
    <source>
        <dbReference type="ARBA" id="ARBA00022691"/>
    </source>
</evidence>
<dbReference type="PIRSF" id="PIRSF016958">
    <property type="entry name" value="DUF858_MeTrfase_lik"/>
    <property type="match status" value="1"/>
</dbReference>
<evidence type="ECO:0000256" key="9">
    <source>
        <dbReference type="ARBA" id="ARBA00047885"/>
    </source>
</evidence>
<comment type="catalytic activity">
    <reaction evidence="9">
        <text>N-terminal L-prolyl-L-prolyl-L-lysyl-[protein] + 2 S-adenosyl-L-methionine = N-terminal N,N-dimethyl-L-prolyl-L-prolyl-L-lysyl-[protein] + 2 S-adenosyl-L-homocysteine + 2 H(+)</text>
        <dbReference type="Rhea" id="RHEA:54736"/>
        <dbReference type="Rhea" id="RHEA-COMP:13787"/>
        <dbReference type="Rhea" id="RHEA-COMP:13974"/>
        <dbReference type="ChEBI" id="CHEBI:15378"/>
        <dbReference type="ChEBI" id="CHEBI:57856"/>
        <dbReference type="ChEBI" id="CHEBI:59789"/>
        <dbReference type="ChEBI" id="CHEBI:138059"/>
        <dbReference type="ChEBI" id="CHEBI:138318"/>
        <dbReference type="EC" id="2.1.1.244"/>
    </reaction>
</comment>
<dbReference type="Pfam" id="PF05891">
    <property type="entry name" value="Methyltransf_PK"/>
    <property type="match status" value="1"/>
</dbReference>
<comment type="catalytic activity">
    <reaction evidence="10">
        <text>N-terminal L-alanyl-L-prolyl-L-lysyl-[protein] + 3 S-adenosyl-L-methionine = N-terminal N,N,N-trimethyl-L-alanyl-L-prolyl-L-lysyl-[protein] + 3 S-adenosyl-L-homocysteine + 3 H(+)</text>
        <dbReference type="Rhea" id="RHEA:54712"/>
        <dbReference type="Rhea" id="RHEA-COMP:13785"/>
        <dbReference type="Rhea" id="RHEA-COMP:13971"/>
        <dbReference type="ChEBI" id="CHEBI:15378"/>
        <dbReference type="ChEBI" id="CHEBI:57856"/>
        <dbReference type="ChEBI" id="CHEBI:59789"/>
        <dbReference type="ChEBI" id="CHEBI:138057"/>
        <dbReference type="ChEBI" id="CHEBI:138315"/>
        <dbReference type="EC" id="2.1.1.244"/>
    </reaction>
</comment>
<keyword evidence="3 12" id="KW-0808">Transferase</keyword>
<dbReference type="InterPro" id="IPR008576">
    <property type="entry name" value="MeTrfase_NTM1"/>
</dbReference>
<dbReference type="SUPFAM" id="SSF53335">
    <property type="entry name" value="S-adenosyl-L-methionine-dependent methyltransferases"/>
    <property type="match status" value="1"/>
</dbReference>
<protein>
    <recommendedName>
        <fullName evidence="6">Alpha N-terminal protein methyltransferase 1</fullName>
        <ecNumber evidence="5">2.1.1.244</ecNumber>
    </recommendedName>
    <alternativeName>
        <fullName evidence="7">X-Pro-Lys N-terminal protein methyltransferase 1</fullName>
    </alternativeName>
</protein>
<dbReference type="EC" id="2.1.1.244" evidence="5"/>
<comment type="similarity">
    <text evidence="1">Belongs to the methyltransferase superfamily. NTM1 family.</text>
</comment>
<keyword evidence="4 11" id="KW-0949">S-adenosyl-L-methionine</keyword>
<dbReference type="GO" id="GO:0032259">
    <property type="term" value="P:methylation"/>
    <property type="evidence" value="ECO:0007669"/>
    <property type="project" value="UniProtKB-KW"/>
</dbReference>
<reference evidence="12" key="1">
    <citation type="submission" date="2014-08" db="EMBL/GenBank/DDBJ databases">
        <authorList>
            <person name="Sharma Rahul"/>
            <person name="Thines Marco"/>
        </authorList>
    </citation>
    <scope>NUCLEOTIDE SEQUENCE</scope>
</reference>
<dbReference type="EMBL" id="LN483166">
    <property type="protein sequence ID" value="CED84740.1"/>
    <property type="molecule type" value="Genomic_DNA"/>
</dbReference>
<evidence type="ECO:0000256" key="3">
    <source>
        <dbReference type="ARBA" id="ARBA00022679"/>
    </source>
</evidence>
<name>A0A0F7SVV7_PHARH</name>
<evidence type="ECO:0000313" key="12">
    <source>
        <dbReference type="EMBL" id="CED84740.1"/>
    </source>
</evidence>
<feature type="binding site" evidence="11">
    <location>
        <position position="91"/>
    </location>
    <ligand>
        <name>S-adenosyl-L-methionine</name>
        <dbReference type="ChEBI" id="CHEBI:59789"/>
    </ligand>
</feature>
<accession>A0A0F7SVV7</accession>
<dbReference type="GO" id="GO:0071885">
    <property type="term" value="F:N-terminal protein N-methyltransferase activity"/>
    <property type="evidence" value="ECO:0007669"/>
    <property type="project" value="UniProtKB-EC"/>
</dbReference>
<evidence type="ECO:0000256" key="10">
    <source>
        <dbReference type="ARBA" id="ARBA00048167"/>
    </source>
</evidence>
<dbReference type="Gene3D" id="3.40.50.150">
    <property type="entry name" value="Vaccinia Virus protein VP39"/>
    <property type="match status" value="1"/>
</dbReference>
<evidence type="ECO:0000256" key="6">
    <source>
        <dbReference type="ARBA" id="ARBA00039449"/>
    </source>
</evidence>
<evidence type="ECO:0000256" key="2">
    <source>
        <dbReference type="ARBA" id="ARBA00022603"/>
    </source>
</evidence>